<organism evidence="8 9">
    <name type="scientific">Ajellomyces capsulatus</name>
    <name type="common">Darling's disease fungus</name>
    <name type="synonym">Histoplasma capsulatum</name>
    <dbReference type="NCBI Taxonomy" id="5037"/>
    <lineage>
        <taxon>Eukaryota</taxon>
        <taxon>Fungi</taxon>
        <taxon>Dikarya</taxon>
        <taxon>Ascomycota</taxon>
        <taxon>Pezizomycotina</taxon>
        <taxon>Eurotiomycetes</taxon>
        <taxon>Eurotiomycetidae</taxon>
        <taxon>Onygenales</taxon>
        <taxon>Ajellomycetaceae</taxon>
        <taxon>Histoplasma</taxon>
    </lineage>
</organism>
<dbReference type="CDD" id="cd05274">
    <property type="entry name" value="KR_FAS_SDR_x"/>
    <property type="match status" value="1"/>
</dbReference>
<dbReference type="OrthoDB" id="329835at2759"/>
<dbReference type="SUPFAM" id="SSF51735">
    <property type="entry name" value="NAD(P)-binding Rossmann-fold domains"/>
    <property type="match status" value="2"/>
</dbReference>
<dbReference type="EMBL" id="JAEVHI010000007">
    <property type="protein sequence ID" value="KAG5287558.1"/>
    <property type="molecule type" value="Genomic_DNA"/>
</dbReference>
<dbReference type="InterPro" id="IPR057326">
    <property type="entry name" value="KR_dom"/>
</dbReference>
<evidence type="ECO:0000259" key="7">
    <source>
        <dbReference type="PROSITE" id="PS50075"/>
    </source>
</evidence>
<accession>A0A8H7YCR3</accession>
<evidence type="ECO:0000313" key="9">
    <source>
        <dbReference type="Proteomes" id="UP000670092"/>
    </source>
</evidence>
<dbReference type="PANTHER" id="PTHR45681">
    <property type="entry name" value="POLYKETIDE SYNTHASE 44-RELATED"/>
    <property type="match status" value="1"/>
</dbReference>
<keyword evidence="3" id="KW-0808">Transferase</keyword>
<evidence type="ECO:0000256" key="5">
    <source>
        <dbReference type="ARBA" id="ARBA00023268"/>
    </source>
</evidence>
<keyword evidence="4" id="KW-0521">NADP</keyword>
<evidence type="ECO:0000313" key="8">
    <source>
        <dbReference type="EMBL" id="KAG5287558.1"/>
    </source>
</evidence>
<evidence type="ECO:0000256" key="1">
    <source>
        <dbReference type="ARBA" id="ARBA00022450"/>
    </source>
</evidence>
<dbReference type="Gene3D" id="3.40.50.720">
    <property type="entry name" value="NAD(P)-binding Rossmann-like Domain"/>
    <property type="match status" value="2"/>
</dbReference>
<protein>
    <submittedName>
        <fullName evidence="8">Iterative type I polyketide synthase</fullName>
    </submittedName>
</protein>
<dbReference type="Gene3D" id="1.10.1200.10">
    <property type="entry name" value="ACP-like"/>
    <property type="match status" value="1"/>
</dbReference>
<dbReference type="Pfam" id="PF00107">
    <property type="entry name" value="ADH_zinc_N"/>
    <property type="match status" value="1"/>
</dbReference>
<dbReference type="InterPro" id="IPR050444">
    <property type="entry name" value="Polyketide_Synthase"/>
</dbReference>
<evidence type="ECO:0000256" key="2">
    <source>
        <dbReference type="ARBA" id="ARBA00022553"/>
    </source>
</evidence>
<dbReference type="GO" id="GO:0016746">
    <property type="term" value="F:acyltransferase activity"/>
    <property type="evidence" value="ECO:0007669"/>
    <property type="project" value="UniProtKB-KW"/>
</dbReference>
<dbReference type="SUPFAM" id="SSF53335">
    <property type="entry name" value="S-adenosyl-L-methionine-dependent methyltransferases"/>
    <property type="match status" value="1"/>
</dbReference>
<dbReference type="InterPro" id="IPR020806">
    <property type="entry name" value="PKS_PP-bd"/>
</dbReference>
<proteinExistence type="predicted"/>
<keyword evidence="6" id="KW-0012">Acyltransferase</keyword>
<dbReference type="CDD" id="cd05195">
    <property type="entry name" value="enoyl_red"/>
    <property type="match status" value="1"/>
</dbReference>
<dbReference type="Gene3D" id="3.90.180.10">
    <property type="entry name" value="Medium-chain alcohol dehydrogenases, catalytic domain"/>
    <property type="match status" value="1"/>
</dbReference>
<sequence length="1300" mass="143819">MDWTLDIDMLESPEFHQAVSVDPSASYEEQQNLFEKLQLASSLLITDALSELKGTAVNPPTSHLQKYYEWMHRIADNVLANSVVNAPLDSWKKYSEDPNLKKELYKEVEKLNKDGELMIRLGSQIPAIMRNEVDPLYIMFGQDDIMTSYYEEVLHEGDATENVDAYLSLLGENYSDLEILEVGAGTGSFARLLLNILAPRAEQGSTDSTNTVAQYTFTDISPSFFSKAKENLSEWTDLLTFEKLDIERDPTTQGFTAKKYDLVIAHNVLHATPDLGKSLENTQRLLKPGGKILVHEVVRPDIVWPSLIFGLLSGWWLSNEPNRKWCPLITLPEWNDLLRQKGFSGVEIEIPNSRYPEFVKLSTMISSAVSDSSDHSRPGTDVVILAPSSDVDHDLIHKLKVELAQNAGVTSCTVMQLHEFMGKDISNVICISLLELEIPLLLEISEDDFKNLQQLFSTCKRLLWITGDPAAQPAFNMSTGMIRTLRWEHDAESPNFVTLGLGDSSSSPSRSVVDLVLKIFQYQFTSGQTKHQNAEYILRNGLIYVNHILNHPKATGFLRSQFSTLSPEMVPWKNIRCPVKLQNGTRGVLNKLQWVTDTSSTLPLGDSDVEIDVRAVGLNFVDLLSIMGEGVGDVVGREAAGIVTRVGPCVRRLQAGDRVVYLTESPKKGTFHSHGRVNESLAIRMPNNMSFEVAAGLPVIYATVIYSLTNVGRLIAGEKILIHSAAGGVGQAAIQYAQYIGAEVFATVSTIEKMEFLKKEYSILEDHIFTSRDTSFAQGIMRMTNNSGVDLVLNSLSQESLRQSFECVAPFGRFIEIGKKDLQAGGKLDMTPFLQNISFTGVDLLTLAESRPKVVRELLKTTIRLWEDKKIKGAYPLTTLGYSELEDGLRMLQSGKNIGKIVFAPNEKDIVPVIPEVKTPYTFEANASYILAGGLGGLGRSLARWMVSRGARHLIFLSRSGKITQPVQDMVSELEGKECEIRIFTCDVSDVSRLQSVVEECCQTLPPIRGCIQGSMVLKDSLFENLSYADWTAAIKPKAQGSQNLHDVLPKDLDFFVMLSSLAGVMGGRSQANYAAGNTYQDALAKHRVSNGLRAASFDIGGVLSVGFVAENQQYARNATKAMIPIREDEVHAVVEYLIDPRHEMTESTCQVLFGLATKKSSQERGIPPPECFNYPLFTILQKTSGFQQQGSEATDTYRVDALLEAARSREEAAEIALNGILNKLSLLLNVPADQIDTGKSTVSNGVDSLIAIEFRTWLAKEAGTELSLIDVTVGSSINELSQKVAYLSRFVQGNISEPK</sequence>
<dbReference type="InterPro" id="IPR036291">
    <property type="entry name" value="NAD(P)-bd_dom_sf"/>
</dbReference>
<dbReference type="Proteomes" id="UP000670092">
    <property type="component" value="Unassembled WGS sequence"/>
</dbReference>
<dbReference type="SMART" id="SM00823">
    <property type="entry name" value="PKS_PP"/>
    <property type="match status" value="1"/>
</dbReference>
<gene>
    <name evidence="8" type="ORF">I7I52_11367</name>
</gene>
<dbReference type="Pfam" id="PF08240">
    <property type="entry name" value="ADH_N"/>
    <property type="match status" value="1"/>
</dbReference>
<dbReference type="Gene3D" id="3.40.50.150">
    <property type="entry name" value="Vaccinia Virus protein VP39"/>
    <property type="match status" value="1"/>
</dbReference>
<dbReference type="InterPro" id="IPR020843">
    <property type="entry name" value="ER"/>
</dbReference>
<dbReference type="InterPro" id="IPR056501">
    <property type="entry name" value="NAD-bd_HRPKS_sdrA"/>
</dbReference>
<dbReference type="GO" id="GO:0031177">
    <property type="term" value="F:phosphopantetheine binding"/>
    <property type="evidence" value="ECO:0007669"/>
    <property type="project" value="InterPro"/>
</dbReference>
<dbReference type="InterPro" id="IPR013968">
    <property type="entry name" value="PKS_KR"/>
</dbReference>
<dbReference type="SMART" id="SM00829">
    <property type="entry name" value="PKS_ER"/>
    <property type="match status" value="1"/>
</dbReference>
<dbReference type="InterPro" id="IPR013149">
    <property type="entry name" value="ADH-like_C"/>
</dbReference>
<keyword evidence="2" id="KW-0597">Phosphoprotein</keyword>
<comment type="caution">
    <text evidence="8">The sequence shown here is derived from an EMBL/GenBank/DDBJ whole genome shotgun (WGS) entry which is preliminary data.</text>
</comment>
<keyword evidence="5" id="KW-0511">Multifunctional enzyme</keyword>
<evidence type="ECO:0000256" key="4">
    <source>
        <dbReference type="ARBA" id="ARBA00022857"/>
    </source>
</evidence>
<evidence type="ECO:0000256" key="3">
    <source>
        <dbReference type="ARBA" id="ARBA00022679"/>
    </source>
</evidence>
<dbReference type="Pfam" id="PF08242">
    <property type="entry name" value="Methyltransf_12"/>
    <property type="match status" value="1"/>
</dbReference>
<dbReference type="Pfam" id="PF08659">
    <property type="entry name" value="KR"/>
    <property type="match status" value="1"/>
</dbReference>
<dbReference type="SUPFAM" id="SSF50129">
    <property type="entry name" value="GroES-like"/>
    <property type="match status" value="1"/>
</dbReference>
<dbReference type="CDD" id="cd02440">
    <property type="entry name" value="AdoMet_MTases"/>
    <property type="match status" value="1"/>
</dbReference>
<dbReference type="VEuPathDB" id="FungiDB:I7I52_11367"/>
<dbReference type="InterPro" id="IPR013154">
    <property type="entry name" value="ADH-like_N"/>
</dbReference>
<dbReference type="InterPro" id="IPR009081">
    <property type="entry name" value="PP-bd_ACP"/>
</dbReference>
<dbReference type="SUPFAM" id="SSF47336">
    <property type="entry name" value="ACP-like"/>
    <property type="match status" value="1"/>
</dbReference>
<dbReference type="InterPro" id="IPR013217">
    <property type="entry name" value="Methyltransf_12"/>
</dbReference>
<dbReference type="PROSITE" id="PS50075">
    <property type="entry name" value="CARRIER"/>
    <property type="match status" value="1"/>
</dbReference>
<dbReference type="Pfam" id="PF23114">
    <property type="entry name" value="NAD-bd_HRPKS_sdrA"/>
    <property type="match status" value="1"/>
</dbReference>
<evidence type="ECO:0000256" key="6">
    <source>
        <dbReference type="ARBA" id="ARBA00023315"/>
    </source>
</evidence>
<name>A0A8H7YCR3_AJECA</name>
<keyword evidence="1" id="KW-0596">Phosphopantetheine</keyword>
<dbReference type="InterPro" id="IPR029063">
    <property type="entry name" value="SAM-dependent_MTases_sf"/>
</dbReference>
<feature type="domain" description="Carrier" evidence="7">
    <location>
        <begin position="1212"/>
        <end position="1289"/>
    </location>
</feature>
<dbReference type="InterPro" id="IPR036736">
    <property type="entry name" value="ACP-like_sf"/>
</dbReference>
<dbReference type="GO" id="GO:1901336">
    <property type="term" value="P:lactone biosynthetic process"/>
    <property type="evidence" value="ECO:0007669"/>
    <property type="project" value="UniProtKB-ARBA"/>
</dbReference>
<dbReference type="PANTHER" id="PTHR45681:SF6">
    <property type="entry name" value="POLYKETIDE SYNTHASE 37"/>
    <property type="match status" value="1"/>
</dbReference>
<dbReference type="GO" id="GO:0044550">
    <property type="term" value="P:secondary metabolite biosynthetic process"/>
    <property type="evidence" value="ECO:0007669"/>
    <property type="project" value="UniProtKB-ARBA"/>
</dbReference>
<dbReference type="InterPro" id="IPR011032">
    <property type="entry name" value="GroES-like_sf"/>
</dbReference>
<dbReference type="Pfam" id="PF23297">
    <property type="entry name" value="ACP_SdgA_C"/>
    <property type="match status" value="1"/>
</dbReference>
<dbReference type="FunFam" id="3.40.50.720:FF:000209">
    <property type="entry name" value="Polyketide synthase Pks12"/>
    <property type="match status" value="1"/>
</dbReference>
<dbReference type="GO" id="GO:0016491">
    <property type="term" value="F:oxidoreductase activity"/>
    <property type="evidence" value="ECO:0007669"/>
    <property type="project" value="InterPro"/>
</dbReference>
<dbReference type="SMART" id="SM00822">
    <property type="entry name" value="PKS_KR"/>
    <property type="match status" value="1"/>
</dbReference>
<reference evidence="8 9" key="1">
    <citation type="submission" date="2021-01" db="EMBL/GenBank/DDBJ databases">
        <title>Chromosome-level genome assembly of a human fungal pathogen reveals clustering of transcriptionally co-regulated genes.</title>
        <authorList>
            <person name="Voorhies M."/>
            <person name="Cohen S."/>
            <person name="Shea T.P."/>
            <person name="Petrus S."/>
            <person name="Munoz J.F."/>
            <person name="Poplawski S."/>
            <person name="Goldman W.E."/>
            <person name="Michael T."/>
            <person name="Cuomo C.A."/>
            <person name="Sil A."/>
            <person name="Beyhan S."/>
        </authorList>
    </citation>
    <scope>NUCLEOTIDE SEQUENCE [LARGE SCALE GENOMIC DNA]</scope>
    <source>
        <strain evidence="8 9">G184AR</strain>
    </source>
</reference>